<dbReference type="Proteomes" id="UP000198694">
    <property type="component" value="Unassembled WGS sequence"/>
</dbReference>
<dbReference type="InterPro" id="IPR000281">
    <property type="entry name" value="HTH_RpiR"/>
</dbReference>
<keyword evidence="3" id="KW-0804">Transcription</keyword>
<dbReference type="PANTHER" id="PTHR30514:SF10">
    <property type="entry name" value="MURR_RPIR FAMILY TRANSCRIPTIONAL REGULATOR"/>
    <property type="match status" value="1"/>
</dbReference>
<dbReference type="GO" id="GO:0003677">
    <property type="term" value="F:DNA binding"/>
    <property type="evidence" value="ECO:0007669"/>
    <property type="project" value="UniProtKB-KW"/>
</dbReference>
<evidence type="ECO:0000259" key="5">
    <source>
        <dbReference type="PROSITE" id="PS51464"/>
    </source>
</evidence>
<dbReference type="InterPro" id="IPR009057">
    <property type="entry name" value="Homeodomain-like_sf"/>
</dbReference>
<dbReference type="InterPro" id="IPR046348">
    <property type="entry name" value="SIS_dom_sf"/>
</dbReference>
<sequence length="285" mass="31999">MSDQSNVSVTRRIRSSYKQLSEKEKQIADYIIENPGKIIHSTINQVSDDLTVADATVFRFCKRLGFKGYQALKIALASEIVNPIQDIHETISYEDSEVEIVHKVFQSNINALEYTREIQESSSFHKAVEMIVQSKQIHFYGNGGSGVVALDGQHKFMRTGLPSYAHTDTHMQLMTVSQLGESDTVVFISHTGSNKDLMEVVELAKEKGVQTIGITNFAKSPLNKLADVCLYTASQETEFRSEALSSRIAELSLIDALYVNYSIKKEEQSKQALTQIRQAISRKRI</sequence>
<dbReference type="Pfam" id="PF01380">
    <property type="entry name" value="SIS"/>
    <property type="match status" value="1"/>
</dbReference>
<dbReference type="AlphaFoldDB" id="A0A1G8YHH4"/>
<dbReference type="RefSeq" id="WP_093212865.1">
    <property type="nucleotide sequence ID" value="NZ_FNFL01000002.1"/>
</dbReference>
<dbReference type="Pfam" id="PF01418">
    <property type="entry name" value="HTH_6"/>
    <property type="match status" value="1"/>
</dbReference>
<keyword evidence="7" id="KW-1185">Reference proteome</keyword>
<dbReference type="STRING" id="407036.SAMN05216243_1619"/>
<dbReference type="Gene3D" id="1.10.10.10">
    <property type="entry name" value="Winged helix-like DNA-binding domain superfamily/Winged helix DNA-binding domain"/>
    <property type="match status" value="1"/>
</dbReference>
<dbReference type="CDD" id="cd05013">
    <property type="entry name" value="SIS_RpiR"/>
    <property type="match status" value="1"/>
</dbReference>
<dbReference type="EMBL" id="FNFL01000002">
    <property type="protein sequence ID" value="SDK02196.1"/>
    <property type="molecule type" value="Genomic_DNA"/>
</dbReference>
<dbReference type="InterPro" id="IPR035472">
    <property type="entry name" value="RpiR-like_SIS"/>
</dbReference>
<name>A0A1G8YHH4_9BACI</name>
<dbReference type="Gene3D" id="3.40.50.10490">
    <property type="entry name" value="Glucose-6-phosphate isomerase like protein, domain 1"/>
    <property type="match status" value="1"/>
</dbReference>
<evidence type="ECO:0000313" key="7">
    <source>
        <dbReference type="Proteomes" id="UP000198694"/>
    </source>
</evidence>
<feature type="domain" description="HTH rpiR-type" evidence="4">
    <location>
        <begin position="7"/>
        <end position="83"/>
    </location>
</feature>
<gene>
    <name evidence="6" type="ORF">SAMN05216243_1619</name>
</gene>
<dbReference type="GO" id="GO:0097367">
    <property type="term" value="F:carbohydrate derivative binding"/>
    <property type="evidence" value="ECO:0007669"/>
    <property type="project" value="InterPro"/>
</dbReference>
<dbReference type="GO" id="GO:1901135">
    <property type="term" value="P:carbohydrate derivative metabolic process"/>
    <property type="evidence" value="ECO:0007669"/>
    <property type="project" value="InterPro"/>
</dbReference>
<dbReference type="InterPro" id="IPR001347">
    <property type="entry name" value="SIS_dom"/>
</dbReference>
<dbReference type="PROSITE" id="PS51071">
    <property type="entry name" value="HTH_RPIR"/>
    <property type="match status" value="1"/>
</dbReference>
<evidence type="ECO:0000256" key="1">
    <source>
        <dbReference type="ARBA" id="ARBA00023015"/>
    </source>
</evidence>
<dbReference type="OrthoDB" id="3684496at2"/>
<evidence type="ECO:0000256" key="2">
    <source>
        <dbReference type="ARBA" id="ARBA00023125"/>
    </source>
</evidence>
<proteinExistence type="predicted"/>
<keyword evidence="2 6" id="KW-0238">DNA-binding</keyword>
<dbReference type="PROSITE" id="PS51464">
    <property type="entry name" value="SIS"/>
    <property type="match status" value="1"/>
</dbReference>
<dbReference type="InterPro" id="IPR047640">
    <property type="entry name" value="RpiR-like"/>
</dbReference>
<feature type="domain" description="SIS" evidence="5">
    <location>
        <begin position="127"/>
        <end position="267"/>
    </location>
</feature>
<accession>A0A1G8YHH4</accession>
<evidence type="ECO:0000256" key="3">
    <source>
        <dbReference type="ARBA" id="ARBA00023163"/>
    </source>
</evidence>
<reference evidence="6 7" key="1">
    <citation type="submission" date="2016-10" db="EMBL/GenBank/DDBJ databases">
        <authorList>
            <person name="de Groot N.N."/>
        </authorList>
    </citation>
    <scope>NUCLEOTIDE SEQUENCE [LARGE SCALE GENOMIC DNA]</scope>
    <source>
        <strain evidence="6 7">CGMCC 1.6502</strain>
    </source>
</reference>
<protein>
    <submittedName>
        <fullName evidence="6">DNA-binding transcriptional regulator, MurR/RpiR family, contains HTH and SIS domains</fullName>
    </submittedName>
</protein>
<dbReference type="SUPFAM" id="SSF53697">
    <property type="entry name" value="SIS domain"/>
    <property type="match status" value="1"/>
</dbReference>
<organism evidence="6 7">
    <name type="scientific">Sediminibacillus albus</name>
    <dbReference type="NCBI Taxonomy" id="407036"/>
    <lineage>
        <taxon>Bacteria</taxon>
        <taxon>Bacillati</taxon>
        <taxon>Bacillota</taxon>
        <taxon>Bacilli</taxon>
        <taxon>Bacillales</taxon>
        <taxon>Bacillaceae</taxon>
        <taxon>Sediminibacillus</taxon>
    </lineage>
</organism>
<dbReference type="SUPFAM" id="SSF46689">
    <property type="entry name" value="Homeodomain-like"/>
    <property type="match status" value="1"/>
</dbReference>
<dbReference type="PANTHER" id="PTHR30514">
    <property type="entry name" value="GLUCOKINASE"/>
    <property type="match status" value="1"/>
</dbReference>
<dbReference type="GO" id="GO:0003700">
    <property type="term" value="F:DNA-binding transcription factor activity"/>
    <property type="evidence" value="ECO:0007669"/>
    <property type="project" value="InterPro"/>
</dbReference>
<evidence type="ECO:0000259" key="4">
    <source>
        <dbReference type="PROSITE" id="PS51071"/>
    </source>
</evidence>
<dbReference type="InterPro" id="IPR036388">
    <property type="entry name" value="WH-like_DNA-bd_sf"/>
</dbReference>
<evidence type="ECO:0000313" key="6">
    <source>
        <dbReference type="EMBL" id="SDK02196.1"/>
    </source>
</evidence>
<keyword evidence="1" id="KW-0805">Transcription regulation</keyword>